<evidence type="ECO:0000256" key="10">
    <source>
        <dbReference type="SAM" id="MobiDB-lite"/>
    </source>
</evidence>
<evidence type="ECO:0000256" key="2">
    <source>
        <dbReference type="ARBA" id="ARBA00022723"/>
    </source>
</evidence>
<evidence type="ECO:0000256" key="3">
    <source>
        <dbReference type="ARBA" id="ARBA00022737"/>
    </source>
</evidence>
<dbReference type="AlphaFoldDB" id="A0ABC9ANT3"/>
<dbReference type="SUPFAM" id="SSF57667">
    <property type="entry name" value="beta-beta-alpha zinc fingers"/>
    <property type="match status" value="1"/>
</dbReference>
<dbReference type="PROSITE" id="PS50157">
    <property type="entry name" value="ZINC_FINGER_C2H2_2"/>
    <property type="match status" value="2"/>
</dbReference>
<evidence type="ECO:0000256" key="4">
    <source>
        <dbReference type="ARBA" id="ARBA00022771"/>
    </source>
</evidence>
<dbReference type="Pfam" id="PF13912">
    <property type="entry name" value="zf-C2H2_6"/>
    <property type="match status" value="2"/>
</dbReference>
<gene>
    <name evidence="12" type="ORF">URODEC1_LOCUS56651</name>
</gene>
<evidence type="ECO:0000256" key="1">
    <source>
        <dbReference type="ARBA" id="ARBA00004123"/>
    </source>
</evidence>
<dbReference type="PANTHER" id="PTHR26374">
    <property type="entry name" value="ZINC FINGER PROTEIN ZAT5"/>
    <property type="match status" value="1"/>
</dbReference>
<evidence type="ECO:0000256" key="8">
    <source>
        <dbReference type="ARBA" id="ARBA00023242"/>
    </source>
</evidence>
<sequence length="192" mass="21151">MKRARVDDAITMGDSNSYPLGEKEVDDEEEEHEQLERAACDVLLSLSCGSSSSTTSREEAPALTAAPPLHNNKRRRRRRRHRRGQALFDCRTCGRQFATFQALGGHRTSHFRRHAAAVKKLRPKHVVVAHACGMCGLGFSTGQALGGHMRRHRGLTTTTTASDDGSAYVGLTQINNQERPSSASLQLLNLFV</sequence>
<feature type="compositionally biased region" description="Low complexity" evidence="10">
    <location>
        <begin position="52"/>
        <end position="69"/>
    </location>
</feature>
<evidence type="ECO:0000313" key="12">
    <source>
        <dbReference type="EMBL" id="CAL4982497.1"/>
    </source>
</evidence>
<dbReference type="Gene3D" id="3.30.160.60">
    <property type="entry name" value="Classic Zinc Finger"/>
    <property type="match status" value="1"/>
</dbReference>
<feature type="region of interest" description="Disordered" evidence="10">
    <location>
        <begin position="52"/>
        <end position="83"/>
    </location>
</feature>
<keyword evidence="4 9" id="KW-0863">Zinc-finger</keyword>
<dbReference type="SMART" id="SM00355">
    <property type="entry name" value="ZnF_C2H2"/>
    <property type="match status" value="2"/>
</dbReference>
<name>A0ABC9ANT3_9POAL</name>
<keyword evidence="2" id="KW-0479">Metal-binding</keyword>
<dbReference type="Proteomes" id="UP001497457">
    <property type="component" value="Chromosome 22rd"/>
</dbReference>
<protein>
    <recommendedName>
        <fullName evidence="11">C2H2-type domain-containing protein</fullName>
    </recommendedName>
</protein>
<feature type="domain" description="C2H2-type" evidence="11">
    <location>
        <begin position="130"/>
        <end position="157"/>
    </location>
</feature>
<feature type="compositionally biased region" description="Basic residues" evidence="10">
    <location>
        <begin position="71"/>
        <end position="83"/>
    </location>
</feature>
<dbReference type="GO" id="GO:0005634">
    <property type="term" value="C:nucleus"/>
    <property type="evidence" value="ECO:0007669"/>
    <property type="project" value="UniProtKB-SubCell"/>
</dbReference>
<evidence type="ECO:0000256" key="5">
    <source>
        <dbReference type="ARBA" id="ARBA00022833"/>
    </source>
</evidence>
<proteinExistence type="predicted"/>
<feature type="region of interest" description="Disordered" evidence="10">
    <location>
        <begin position="1"/>
        <end position="33"/>
    </location>
</feature>
<organism evidence="12 13">
    <name type="scientific">Urochloa decumbens</name>
    <dbReference type="NCBI Taxonomy" id="240449"/>
    <lineage>
        <taxon>Eukaryota</taxon>
        <taxon>Viridiplantae</taxon>
        <taxon>Streptophyta</taxon>
        <taxon>Embryophyta</taxon>
        <taxon>Tracheophyta</taxon>
        <taxon>Spermatophyta</taxon>
        <taxon>Magnoliopsida</taxon>
        <taxon>Liliopsida</taxon>
        <taxon>Poales</taxon>
        <taxon>Poaceae</taxon>
        <taxon>PACMAD clade</taxon>
        <taxon>Panicoideae</taxon>
        <taxon>Panicodae</taxon>
        <taxon>Paniceae</taxon>
        <taxon>Melinidinae</taxon>
        <taxon>Urochloa</taxon>
    </lineage>
</organism>
<evidence type="ECO:0000256" key="6">
    <source>
        <dbReference type="ARBA" id="ARBA00023015"/>
    </source>
</evidence>
<feature type="compositionally biased region" description="Acidic residues" evidence="10">
    <location>
        <begin position="24"/>
        <end position="33"/>
    </location>
</feature>
<accession>A0ABC9ANT3</accession>
<evidence type="ECO:0000256" key="9">
    <source>
        <dbReference type="PROSITE-ProRule" id="PRU00042"/>
    </source>
</evidence>
<evidence type="ECO:0000259" key="11">
    <source>
        <dbReference type="PROSITE" id="PS50157"/>
    </source>
</evidence>
<dbReference type="PANTHER" id="PTHR26374:SF450">
    <property type="entry name" value="OS11G0702300 PROTEIN"/>
    <property type="match status" value="1"/>
</dbReference>
<dbReference type="InterPro" id="IPR036236">
    <property type="entry name" value="Znf_C2H2_sf"/>
</dbReference>
<reference evidence="12 13" key="2">
    <citation type="submission" date="2024-10" db="EMBL/GenBank/DDBJ databases">
        <authorList>
            <person name="Ryan C."/>
        </authorList>
    </citation>
    <scope>NUCLEOTIDE SEQUENCE [LARGE SCALE GENOMIC DNA]</scope>
</reference>
<dbReference type="EMBL" id="OZ075132">
    <property type="protein sequence ID" value="CAL4982497.1"/>
    <property type="molecule type" value="Genomic_DNA"/>
</dbReference>
<comment type="subcellular location">
    <subcellularLocation>
        <location evidence="1">Nucleus</location>
    </subcellularLocation>
</comment>
<keyword evidence="13" id="KW-1185">Reference proteome</keyword>
<evidence type="ECO:0000256" key="7">
    <source>
        <dbReference type="ARBA" id="ARBA00023163"/>
    </source>
</evidence>
<keyword evidence="8" id="KW-0539">Nucleus</keyword>
<keyword evidence="5" id="KW-0862">Zinc</keyword>
<reference evidence="13" key="1">
    <citation type="submission" date="2024-06" db="EMBL/GenBank/DDBJ databases">
        <authorList>
            <person name="Ryan C."/>
        </authorList>
    </citation>
    <scope>NUCLEOTIDE SEQUENCE [LARGE SCALE GENOMIC DNA]</scope>
</reference>
<evidence type="ECO:0000313" key="13">
    <source>
        <dbReference type="Proteomes" id="UP001497457"/>
    </source>
</evidence>
<keyword evidence="3" id="KW-0677">Repeat</keyword>
<keyword evidence="6" id="KW-0805">Transcription regulation</keyword>
<dbReference type="GO" id="GO:0008270">
    <property type="term" value="F:zinc ion binding"/>
    <property type="evidence" value="ECO:0007669"/>
    <property type="project" value="UniProtKB-KW"/>
</dbReference>
<dbReference type="PROSITE" id="PS00028">
    <property type="entry name" value="ZINC_FINGER_C2H2_1"/>
    <property type="match status" value="2"/>
</dbReference>
<keyword evidence="7" id="KW-0804">Transcription</keyword>
<dbReference type="InterPro" id="IPR013087">
    <property type="entry name" value="Znf_C2H2_type"/>
</dbReference>
<feature type="domain" description="C2H2-type" evidence="11">
    <location>
        <begin position="88"/>
        <end position="115"/>
    </location>
</feature>